<gene>
    <name evidence="3" type="ORF">D7S86_20960</name>
</gene>
<dbReference type="EMBL" id="RBZU01000010">
    <property type="protein sequence ID" value="RKP49749.1"/>
    <property type="molecule type" value="Genomic_DNA"/>
</dbReference>
<keyword evidence="4" id="KW-1185">Reference proteome</keyword>
<dbReference type="GO" id="GO:0003887">
    <property type="term" value="F:DNA-directed DNA polymerase activity"/>
    <property type="evidence" value="ECO:0007669"/>
    <property type="project" value="InterPro"/>
</dbReference>
<dbReference type="InterPro" id="IPR036388">
    <property type="entry name" value="WH-like_DNA-bd_sf"/>
</dbReference>
<sequence length="455" mass="50940">MAKAKPKQTTELAAGGSALEFRKTNEAIGLRVSEGRLSLLSRKTFNLMVYHAQKLGVPGQNAPIDTPVAQKYFWIPLTDLARDAAYDSKDTELLKKSVQELQDIRIYMEDEKQWTSERLVSSVKIVNSAGLKRRGGRVWFGFAFPPEVANLVMSPGAYTKLSIYYQTMLRSGASLALYEICRRFATNPSRLSSREKWEWWYGALSGNPVTEGLPQYKYFKRDVLKTSIAEINAVTDIEVELIEHKQGRKVVDLQFRIRLNEQPALDLPAPPLIDAAVIERLMQLGIAQEEATAIFVSHDDATLRATLELVEERVRSVKAPPLDSPAAYFKSALRNRYATPRDVARKTLASAGAAGSAGSADEVVPAAERGPTLRERYASKRAREATDYFNEIDPQQRDQLMLEYEPEAPRVIATALRRNGLHSKVAQTGFFAWLATRLWGEVSDKDLLAFAESEL</sequence>
<dbReference type="Gene3D" id="1.10.10.10">
    <property type="entry name" value="Winged helix-like DNA-binding domain superfamily/Winged helix DNA-binding domain"/>
    <property type="match status" value="1"/>
</dbReference>
<accession>A0A494XNQ5</accession>
<reference evidence="3 4" key="1">
    <citation type="submission" date="2018-10" db="EMBL/GenBank/DDBJ databases">
        <title>Robbsia sp. DHC34, isolated from soil.</title>
        <authorList>
            <person name="Gao Z.-H."/>
            <person name="Qiu L.-H."/>
        </authorList>
    </citation>
    <scope>NUCLEOTIDE SEQUENCE [LARGE SCALE GENOMIC DNA]</scope>
    <source>
        <strain evidence="3 4">DHC34</strain>
    </source>
</reference>
<evidence type="ECO:0000313" key="4">
    <source>
        <dbReference type="Proteomes" id="UP000270342"/>
    </source>
</evidence>
<evidence type="ECO:0000313" key="3">
    <source>
        <dbReference type="EMBL" id="RKP49749.1"/>
    </source>
</evidence>
<evidence type="ECO:0000259" key="2">
    <source>
        <dbReference type="Pfam" id="PF01051"/>
    </source>
</evidence>
<proteinExistence type="inferred from homology"/>
<dbReference type="Proteomes" id="UP000270342">
    <property type="component" value="Unassembled WGS sequence"/>
</dbReference>
<organism evidence="3 4">
    <name type="scientific">Pararobbsia silviterrae</name>
    <dbReference type="NCBI Taxonomy" id="1792498"/>
    <lineage>
        <taxon>Bacteria</taxon>
        <taxon>Pseudomonadati</taxon>
        <taxon>Pseudomonadota</taxon>
        <taxon>Betaproteobacteria</taxon>
        <taxon>Burkholderiales</taxon>
        <taxon>Burkholderiaceae</taxon>
        <taxon>Pararobbsia</taxon>
    </lineage>
</organism>
<dbReference type="InterPro" id="IPR036390">
    <property type="entry name" value="WH_DNA-bd_sf"/>
</dbReference>
<dbReference type="InterPro" id="IPR000525">
    <property type="entry name" value="Initiator_Rep_WH1"/>
</dbReference>
<name>A0A494XNQ5_9BURK</name>
<dbReference type="AlphaFoldDB" id="A0A494XNQ5"/>
<dbReference type="Pfam" id="PF01051">
    <property type="entry name" value="Rep3_N"/>
    <property type="match status" value="1"/>
</dbReference>
<dbReference type="Pfam" id="PF21205">
    <property type="entry name" value="Rep3_C"/>
    <property type="match status" value="1"/>
</dbReference>
<comment type="similarity">
    <text evidence="1">Belongs to the initiator RepB protein family.</text>
</comment>
<evidence type="ECO:0000256" key="1">
    <source>
        <dbReference type="ARBA" id="ARBA00038283"/>
    </source>
</evidence>
<protein>
    <submittedName>
        <fullName evidence="3">RepB family plasmid replication initiator protein</fullName>
    </submittedName>
</protein>
<feature type="domain" description="Initiator Rep protein WH1" evidence="2">
    <location>
        <begin position="23"/>
        <end position="181"/>
    </location>
</feature>
<dbReference type="SUPFAM" id="SSF46785">
    <property type="entry name" value="Winged helix' DNA-binding domain"/>
    <property type="match status" value="1"/>
</dbReference>
<dbReference type="GO" id="GO:0006270">
    <property type="term" value="P:DNA replication initiation"/>
    <property type="evidence" value="ECO:0007669"/>
    <property type="project" value="InterPro"/>
</dbReference>
<comment type="caution">
    <text evidence="3">The sequence shown here is derived from an EMBL/GenBank/DDBJ whole genome shotgun (WGS) entry which is preliminary data.</text>
</comment>